<dbReference type="GO" id="GO:0006515">
    <property type="term" value="P:protein quality control for misfolded or incompletely synthesized proteins"/>
    <property type="evidence" value="ECO:0007669"/>
    <property type="project" value="TreeGrafter"/>
</dbReference>
<keyword evidence="4" id="KW-0378">Hydrolase</keyword>
<evidence type="ECO:0000256" key="5">
    <source>
        <dbReference type="ARBA" id="ARBA00022825"/>
    </source>
</evidence>
<reference evidence="7" key="1">
    <citation type="journal article" date="2014" name="Front. Microbiol.">
        <title>High frequency of phylogenetically diverse reductive dehalogenase-homologous genes in deep subseafloor sedimentary metagenomes.</title>
        <authorList>
            <person name="Kawai M."/>
            <person name="Futagami T."/>
            <person name="Toyoda A."/>
            <person name="Takaki Y."/>
            <person name="Nishi S."/>
            <person name="Hori S."/>
            <person name="Arai W."/>
            <person name="Tsubouchi T."/>
            <person name="Morono Y."/>
            <person name="Uchiyama I."/>
            <person name="Ito T."/>
            <person name="Fujiyama A."/>
            <person name="Inagaki F."/>
            <person name="Takami H."/>
        </authorList>
    </citation>
    <scope>NUCLEOTIDE SEQUENCE</scope>
    <source>
        <strain evidence="7">Expedition CK06-06</strain>
    </source>
</reference>
<sequence>MNYVPIVVEQVPNGERAYDLYSRLLRDRIIFIGTEFHAGLANVVVAQMLYLESQDESDDIYIYINSPGGSVHAALAIYDAVQYIRPDVSTIAFGTAASAASLILASGTPGKRYCLPHTKILLHQPAIMGHGITGQVTDIEIQAEQLVKTKEELHKIYSKVTGQKVTKIRKDLNRDNWLTPTEAVGYGLIDKVMEKR</sequence>
<dbReference type="SUPFAM" id="SSF52096">
    <property type="entry name" value="ClpP/crotonase"/>
    <property type="match status" value="1"/>
</dbReference>
<comment type="similarity">
    <text evidence="1">Belongs to the peptidase S14 family.</text>
</comment>
<evidence type="ECO:0000256" key="6">
    <source>
        <dbReference type="ARBA" id="ARBA00034021"/>
    </source>
</evidence>
<comment type="caution">
    <text evidence="7">The sequence shown here is derived from an EMBL/GenBank/DDBJ whole genome shotgun (WGS) entry which is preliminary data.</text>
</comment>
<dbReference type="PROSITE" id="PS00381">
    <property type="entry name" value="CLP_PROTEASE_SER"/>
    <property type="match status" value="1"/>
</dbReference>
<dbReference type="InterPro" id="IPR023562">
    <property type="entry name" value="ClpP/TepA"/>
</dbReference>
<evidence type="ECO:0000256" key="4">
    <source>
        <dbReference type="ARBA" id="ARBA00022801"/>
    </source>
</evidence>
<gene>
    <name evidence="7" type="ORF">S01H1_75570</name>
</gene>
<name>X0YUA8_9ZZZZ</name>
<dbReference type="CDD" id="cd07017">
    <property type="entry name" value="S14_ClpP_2"/>
    <property type="match status" value="1"/>
</dbReference>
<dbReference type="GO" id="GO:0004252">
    <property type="term" value="F:serine-type endopeptidase activity"/>
    <property type="evidence" value="ECO:0007669"/>
    <property type="project" value="UniProtKB-EC"/>
</dbReference>
<dbReference type="HAMAP" id="MF_00444">
    <property type="entry name" value="ClpP"/>
    <property type="match status" value="1"/>
</dbReference>
<dbReference type="NCBIfam" id="NF001368">
    <property type="entry name" value="PRK00277.1"/>
    <property type="match status" value="1"/>
</dbReference>
<organism evidence="7">
    <name type="scientific">marine sediment metagenome</name>
    <dbReference type="NCBI Taxonomy" id="412755"/>
    <lineage>
        <taxon>unclassified sequences</taxon>
        <taxon>metagenomes</taxon>
        <taxon>ecological metagenomes</taxon>
    </lineage>
</organism>
<dbReference type="PROSITE" id="PS00382">
    <property type="entry name" value="CLP_PROTEASE_HIS"/>
    <property type="match status" value="1"/>
</dbReference>
<evidence type="ECO:0000256" key="1">
    <source>
        <dbReference type="ARBA" id="ARBA00007039"/>
    </source>
</evidence>
<dbReference type="Pfam" id="PF00574">
    <property type="entry name" value="CLP_protease"/>
    <property type="match status" value="1"/>
</dbReference>
<evidence type="ECO:0000256" key="3">
    <source>
        <dbReference type="ARBA" id="ARBA00022670"/>
    </source>
</evidence>
<dbReference type="GO" id="GO:0051117">
    <property type="term" value="F:ATPase binding"/>
    <property type="evidence" value="ECO:0007669"/>
    <property type="project" value="TreeGrafter"/>
</dbReference>
<dbReference type="InterPro" id="IPR018215">
    <property type="entry name" value="ClpP_Ser_AS"/>
</dbReference>
<dbReference type="InterPro" id="IPR001907">
    <property type="entry name" value="ClpP"/>
</dbReference>
<dbReference type="InterPro" id="IPR033135">
    <property type="entry name" value="ClpP_His_AS"/>
</dbReference>
<dbReference type="PANTHER" id="PTHR10381">
    <property type="entry name" value="ATP-DEPENDENT CLP PROTEASE PROTEOLYTIC SUBUNIT"/>
    <property type="match status" value="1"/>
</dbReference>
<dbReference type="Gene3D" id="3.90.226.10">
    <property type="entry name" value="2-enoyl-CoA Hydratase, Chain A, domain 1"/>
    <property type="match status" value="1"/>
</dbReference>
<dbReference type="PANTHER" id="PTHR10381:SF11">
    <property type="entry name" value="ATP-DEPENDENT CLP PROTEASE PROTEOLYTIC SUBUNIT, MITOCHONDRIAL"/>
    <property type="match status" value="1"/>
</dbReference>
<proteinExistence type="inferred from homology"/>
<accession>X0YUA8</accession>
<dbReference type="NCBIfam" id="NF009205">
    <property type="entry name" value="PRK12553.1"/>
    <property type="match status" value="1"/>
</dbReference>
<dbReference type="FunFam" id="3.90.226.10:FF:000001">
    <property type="entry name" value="ATP-dependent Clp protease proteolytic subunit"/>
    <property type="match status" value="1"/>
</dbReference>
<dbReference type="EC" id="3.4.21.92" evidence="2"/>
<dbReference type="GO" id="GO:0004176">
    <property type="term" value="F:ATP-dependent peptidase activity"/>
    <property type="evidence" value="ECO:0007669"/>
    <property type="project" value="InterPro"/>
</dbReference>
<dbReference type="PRINTS" id="PR00127">
    <property type="entry name" value="CLPPROTEASEP"/>
</dbReference>
<keyword evidence="5" id="KW-0720">Serine protease</keyword>
<protein>
    <recommendedName>
        <fullName evidence="2">endopeptidase Clp</fullName>
        <ecNumber evidence="2">3.4.21.92</ecNumber>
    </recommendedName>
</protein>
<dbReference type="GO" id="GO:0009368">
    <property type="term" value="C:endopeptidase Clp complex"/>
    <property type="evidence" value="ECO:0007669"/>
    <property type="project" value="TreeGrafter"/>
</dbReference>
<evidence type="ECO:0000313" key="7">
    <source>
        <dbReference type="EMBL" id="GAG50292.1"/>
    </source>
</evidence>
<dbReference type="EMBL" id="BARS01050649">
    <property type="protein sequence ID" value="GAG50292.1"/>
    <property type="molecule type" value="Genomic_DNA"/>
</dbReference>
<keyword evidence="3" id="KW-0645">Protease</keyword>
<dbReference type="AlphaFoldDB" id="X0YUA8"/>
<dbReference type="InterPro" id="IPR029045">
    <property type="entry name" value="ClpP/crotonase-like_dom_sf"/>
</dbReference>
<evidence type="ECO:0000256" key="2">
    <source>
        <dbReference type="ARBA" id="ARBA00013230"/>
    </source>
</evidence>
<comment type="catalytic activity">
    <reaction evidence="6">
        <text>Hydrolysis of proteins to small peptides in the presence of ATP and magnesium. alpha-casein is the usual test substrate. In the absence of ATP, only oligopeptides shorter than five residues are hydrolyzed (such as succinyl-Leu-Tyr-|-NHMec, and Leu-Tyr-Leu-|-Tyr-Trp, in which cleavage of the -Tyr-|-Leu- and -Tyr-|-Trp bonds also occurs).</text>
        <dbReference type="EC" id="3.4.21.92"/>
    </reaction>
</comment>